<dbReference type="SUPFAM" id="SSF53335">
    <property type="entry name" value="S-adenosyl-L-methionine-dependent methyltransferases"/>
    <property type="match status" value="1"/>
</dbReference>
<dbReference type="Gene3D" id="3.40.50.150">
    <property type="entry name" value="Vaccinia Virus protein VP39"/>
    <property type="match status" value="1"/>
</dbReference>
<sequence length="237" mass="26320">MANSMEAKSRSLQQVRDKVASAHKDCSPAEKLHFYNQWATQYEEDVSVLEYKAPYLAAAALASVCTVNRETKLVLDVACGTGLVSEELQRFGFTLFHGLDGSAGMLEVAKNKELYQELKQCMLGQDPLPFDSDKYDAVLLVGALSDGQVPVSVVFELLRVTKPGGLVCLTTRSNVSNLKYKAELEEVMSAMQSKGHWEQILVQEVEQWEKAVSEKETSSNSDYIPGVIYIYKKHGDL</sequence>
<proteinExistence type="predicted"/>
<dbReference type="GO" id="GO:0008757">
    <property type="term" value="F:S-adenosylmethionine-dependent methyltransferase activity"/>
    <property type="evidence" value="ECO:0007669"/>
    <property type="project" value="InterPro"/>
</dbReference>
<name>A0AAV3B7K6_PYXAD</name>
<dbReference type="Pfam" id="PF08241">
    <property type="entry name" value="Methyltransf_11"/>
    <property type="match status" value="1"/>
</dbReference>
<dbReference type="PANTHER" id="PTHR43591:SF101">
    <property type="entry name" value="METHYLTRANSFERASE-LIKE PROTEIN 27"/>
    <property type="match status" value="1"/>
</dbReference>
<evidence type="ECO:0000313" key="3">
    <source>
        <dbReference type="Proteomes" id="UP001181693"/>
    </source>
</evidence>
<dbReference type="AlphaFoldDB" id="A0AAV3B7K6"/>
<reference evidence="2" key="1">
    <citation type="thesis" date="2020" institute="ProQuest LLC" country="789 East Eisenhower Parkway, Ann Arbor, MI, USA">
        <title>Comparative Genomics and Chromosome Evolution.</title>
        <authorList>
            <person name="Mudd A.B."/>
        </authorList>
    </citation>
    <scope>NUCLEOTIDE SEQUENCE</scope>
    <source>
        <strain evidence="2">1538</strain>
        <tissue evidence="2">Blood</tissue>
    </source>
</reference>
<evidence type="ECO:0000259" key="1">
    <source>
        <dbReference type="Pfam" id="PF08241"/>
    </source>
</evidence>
<dbReference type="PANTHER" id="PTHR43591">
    <property type="entry name" value="METHYLTRANSFERASE"/>
    <property type="match status" value="1"/>
</dbReference>
<feature type="domain" description="Methyltransferase type 11" evidence="1">
    <location>
        <begin position="75"/>
        <end position="168"/>
    </location>
</feature>
<dbReference type="CDD" id="cd02440">
    <property type="entry name" value="AdoMet_MTases"/>
    <property type="match status" value="1"/>
</dbReference>
<keyword evidence="3" id="KW-1185">Reference proteome</keyword>
<evidence type="ECO:0000313" key="2">
    <source>
        <dbReference type="EMBL" id="DBA34175.1"/>
    </source>
</evidence>
<dbReference type="InterPro" id="IPR029063">
    <property type="entry name" value="SAM-dependent_MTases_sf"/>
</dbReference>
<accession>A0AAV3B7K6</accession>
<protein>
    <recommendedName>
        <fullName evidence="1">Methyltransferase type 11 domain-containing protein</fullName>
    </recommendedName>
</protein>
<gene>
    <name evidence="2" type="ORF">GDO54_001762</name>
</gene>
<comment type="caution">
    <text evidence="2">The sequence shown here is derived from an EMBL/GenBank/DDBJ whole genome shotgun (WGS) entry which is preliminary data.</text>
</comment>
<dbReference type="Proteomes" id="UP001181693">
    <property type="component" value="Unassembled WGS sequence"/>
</dbReference>
<dbReference type="EMBL" id="DYDO01000001">
    <property type="protein sequence ID" value="DBA34175.1"/>
    <property type="molecule type" value="Genomic_DNA"/>
</dbReference>
<organism evidence="2 3">
    <name type="scientific">Pyxicephalus adspersus</name>
    <name type="common">African bullfrog</name>
    <dbReference type="NCBI Taxonomy" id="30357"/>
    <lineage>
        <taxon>Eukaryota</taxon>
        <taxon>Metazoa</taxon>
        <taxon>Chordata</taxon>
        <taxon>Craniata</taxon>
        <taxon>Vertebrata</taxon>
        <taxon>Euteleostomi</taxon>
        <taxon>Amphibia</taxon>
        <taxon>Batrachia</taxon>
        <taxon>Anura</taxon>
        <taxon>Neobatrachia</taxon>
        <taxon>Ranoidea</taxon>
        <taxon>Pyxicephalidae</taxon>
        <taxon>Pyxicephalinae</taxon>
        <taxon>Pyxicephalus</taxon>
    </lineage>
</organism>
<dbReference type="InterPro" id="IPR013216">
    <property type="entry name" value="Methyltransf_11"/>
</dbReference>